<dbReference type="OrthoDB" id="9792322at2"/>
<accession>A0A444MJ43</accession>
<keyword evidence="3" id="KW-1185">Reference proteome</keyword>
<dbReference type="SUPFAM" id="SSF53756">
    <property type="entry name" value="UDP-Glycosyltransferase/glycogen phosphorylase"/>
    <property type="match status" value="1"/>
</dbReference>
<proteinExistence type="predicted"/>
<dbReference type="Gene3D" id="3.40.50.2000">
    <property type="entry name" value="Glycogen Phosphorylase B"/>
    <property type="match status" value="2"/>
</dbReference>
<name>A0A444MJ43_9SPHI</name>
<organism evidence="2 3">
    <name type="scientific">Mucilaginibacter gilvus</name>
    <dbReference type="NCBI Taxonomy" id="2305909"/>
    <lineage>
        <taxon>Bacteria</taxon>
        <taxon>Pseudomonadati</taxon>
        <taxon>Bacteroidota</taxon>
        <taxon>Sphingobacteriia</taxon>
        <taxon>Sphingobacteriales</taxon>
        <taxon>Sphingobacteriaceae</taxon>
        <taxon>Mucilaginibacter</taxon>
    </lineage>
</organism>
<dbReference type="Pfam" id="PF00534">
    <property type="entry name" value="Glycos_transf_1"/>
    <property type="match status" value="1"/>
</dbReference>
<dbReference type="Proteomes" id="UP000286701">
    <property type="component" value="Unassembled WGS sequence"/>
</dbReference>
<evidence type="ECO:0000259" key="1">
    <source>
        <dbReference type="Pfam" id="PF00534"/>
    </source>
</evidence>
<keyword evidence="2" id="KW-0808">Transferase</keyword>
<comment type="caution">
    <text evidence="2">The sequence shown here is derived from an EMBL/GenBank/DDBJ whole genome shotgun (WGS) entry which is preliminary data.</text>
</comment>
<dbReference type="CDD" id="cd03801">
    <property type="entry name" value="GT4_PimA-like"/>
    <property type="match status" value="1"/>
</dbReference>
<protein>
    <submittedName>
        <fullName evidence="2">Glycosyltransferase</fullName>
    </submittedName>
</protein>
<sequence>MPKKLKILVVGQTPPPYGGQAIMIDHIVRGEYEKIEIFHVRMCFSKEMNEKGSFNFYKFTHLFEIILKTWYLKFKHNIKVLYYPPSNAPKTSVYRDIIILLPTRFLFKKTIFHFHAAGLSEEYFSFNKWGKYLINLVYNKPELSVANSRFNPDDGLFFQSKINSFLAYGIPNTYPKDTKKVFFDGNGVLNILFVGLLNSTKGEGFLLEAVGLLVNKNYKIKLRIAGVFETDDYKEKFFARVHELKMEDHFEHLGVITGDSKNQAFLKADIFCFPSFFVSESLGVVILEAMQYKLPVIATRWRGIQSIVADNESGYLVDIKNEHQIADKIEYLINHPEIIKQFGIRGNDLFYEKYSLPVYLKSIEHEFYKLNS</sequence>
<evidence type="ECO:0000313" key="2">
    <source>
        <dbReference type="EMBL" id="RWY48106.1"/>
    </source>
</evidence>
<dbReference type="AlphaFoldDB" id="A0A444MJ43"/>
<gene>
    <name evidence="2" type="ORF">EPL05_21235</name>
</gene>
<reference evidence="2 3" key="1">
    <citation type="submission" date="2019-01" db="EMBL/GenBank/DDBJ databases">
        <title>Mucilaginibacter antarcticum sp. nov., isolated from antarctic soil.</title>
        <authorList>
            <person name="Yan Y.-Q."/>
            <person name="Du Z.-J."/>
        </authorList>
    </citation>
    <scope>NUCLEOTIDE SEQUENCE [LARGE SCALE GENOMIC DNA]</scope>
    <source>
        <strain evidence="2 3">F01003</strain>
    </source>
</reference>
<feature type="domain" description="Glycosyl transferase family 1" evidence="1">
    <location>
        <begin position="191"/>
        <end position="344"/>
    </location>
</feature>
<evidence type="ECO:0000313" key="3">
    <source>
        <dbReference type="Proteomes" id="UP000286701"/>
    </source>
</evidence>
<dbReference type="PANTHER" id="PTHR12526:SF630">
    <property type="entry name" value="GLYCOSYLTRANSFERASE"/>
    <property type="match status" value="1"/>
</dbReference>
<dbReference type="RefSeq" id="WP_128535999.1">
    <property type="nucleotide sequence ID" value="NZ_SBIW01000012.1"/>
</dbReference>
<dbReference type="GO" id="GO:0016757">
    <property type="term" value="F:glycosyltransferase activity"/>
    <property type="evidence" value="ECO:0007669"/>
    <property type="project" value="InterPro"/>
</dbReference>
<dbReference type="EMBL" id="SBIW01000012">
    <property type="protein sequence ID" value="RWY48106.1"/>
    <property type="molecule type" value="Genomic_DNA"/>
</dbReference>
<dbReference type="PANTHER" id="PTHR12526">
    <property type="entry name" value="GLYCOSYLTRANSFERASE"/>
    <property type="match status" value="1"/>
</dbReference>
<dbReference type="InterPro" id="IPR001296">
    <property type="entry name" value="Glyco_trans_1"/>
</dbReference>